<proteinExistence type="predicted"/>
<dbReference type="AlphaFoldDB" id="A0A5K7S9D3"/>
<dbReference type="InterPro" id="IPR006047">
    <property type="entry name" value="GH13_cat_dom"/>
</dbReference>
<dbReference type="EMBL" id="AP018694">
    <property type="protein sequence ID" value="BBE18105.1"/>
    <property type="molecule type" value="Genomic_DNA"/>
</dbReference>
<dbReference type="SUPFAM" id="SSF51445">
    <property type="entry name" value="(Trans)glycosidases"/>
    <property type="match status" value="1"/>
</dbReference>
<protein>
    <submittedName>
        <fullName evidence="3">1,4-alpha-glucan branching enzyme</fullName>
    </submittedName>
</protein>
<dbReference type="SUPFAM" id="SSF81296">
    <property type="entry name" value="E set domains"/>
    <property type="match status" value="1"/>
</dbReference>
<dbReference type="SMART" id="SM00642">
    <property type="entry name" value="Aamy"/>
    <property type="match status" value="1"/>
</dbReference>
<evidence type="ECO:0000256" key="1">
    <source>
        <dbReference type="ARBA" id="ARBA00023277"/>
    </source>
</evidence>
<keyword evidence="1" id="KW-0119">Carbohydrate metabolism</keyword>
<dbReference type="InterPro" id="IPR014756">
    <property type="entry name" value="Ig_E-set"/>
</dbReference>
<dbReference type="InterPro" id="IPR017853">
    <property type="entry name" value="GH"/>
</dbReference>
<name>A0A5K7S9D3_9BACT</name>
<dbReference type="Gene3D" id="2.60.40.10">
    <property type="entry name" value="Immunoglobulins"/>
    <property type="match status" value="1"/>
</dbReference>
<evidence type="ECO:0000259" key="2">
    <source>
        <dbReference type="SMART" id="SM00642"/>
    </source>
</evidence>
<dbReference type="CDD" id="cd11350">
    <property type="entry name" value="AmyAc_4"/>
    <property type="match status" value="1"/>
</dbReference>
<dbReference type="Gene3D" id="3.20.20.80">
    <property type="entry name" value="Glycosidases"/>
    <property type="match status" value="1"/>
</dbReference>
<evidence type="ECO:0000313" key="4">
    <source>
        <dbReference type="Proteomes" id="UP001193389"/>
    </source>
</evidence>
<accession>A0A5K7S9D3</accession>
<dbReference type="RefSeq" id="WP_318351038.1">
    <property type="nucleotide sequence ID" value="NZ_AP018694.1"/>
</dbReference>
<reference evidence="3" key="1">
    <citation type="journal article" date="2020" name="Int. J. Syst. Evol. Microbiol.">
        <title>Aquipluma nitroreducens gen. nov. sp. nov., a novel facultatively anaerobic bacterium isolated from a freshwater lake.</title>
        <authorList>
            <person name="Watanabe M."/>
            <person name="Kojima H."/>
            <person name="Fukui M."/>
        </authorList>
    </citation>
    <scope>NUCLEOTIDE SEQUENCE</scope>
    <source>
        <strain evidence="3">MeG22</strain>
    </source>
</reference>
<organism evidence="3 4">
    <name type="scientific">Aquipluma nitroreducens</name>
    <dbReference type="NCBI Taxonomy" id="2010828"/>
    <lineage>
        <taxon>Bacteria</taxon>
        <taxon>Pseudomonadati</taxon>
        <taxon>Bacteroidota</taxon>
        <taxon>Bacteroidia</taxon>
        <taxon>Marinilabiliales</taxon>
        <taxon>Prolixibacteraceae</taxon>
        <taxon>Aquipluma</taxon>
    </lineage>
</organism>
<feature type="domain" description="Glycosyl hydrolase family 13 catalytic" evidence="2">
    <location>
        <begin position="371"/>
        <end position="729"/>
    </location>
</feature>
<evidence type="ECO:0000313" key="3">
    <source>
        <dbReference type="EMBL" id="BBE18105.1"/>
    </source>
</evidence>
<dbReference type="GO" id="GO:0005975">
    <property type="term" value="P:carbohydrate metabolic process"/>
    <property type="evidence" value="ECO:0007669"/>
    <property type="project" value="InterPro"/>
</dbReference>
<dbReference type="Pfam" id="PF00128">
    <property type="entry name" value="Alpha-amylase"/>
    <property type="match status" value="1"/>
</dbReference>
<keyword evidence="4" id="KW-1185">Reference proteome</keyword>
<dbReference type="InterPro" id="IPR013783">
    <property type="entry name" value="Ig-like_fold"/>
</dbReference>
<dbReference type="Proteomes" id="UP001193389">
    <property type="component" value="Chromosome"/>
</dbReference>
<dbReference type="InterPro" id="IPR026444">
    <property type="entry name" value="Secre_tail"/>
</dbReference>
<gene>
    <name evidence="3" type="ORF">AQPE_2265</name>
</gene>
<dbReference type="KEGG" id="anf:AQPE_2265"/>
<sequence>MTRIGILIIAFLFPLGLFAQLSTNPVLPIDSKAVTITFDSSKDSRLGLFSGELYAHTGVSIAGIGDWKHVIGNWNDNAIQPKLTNKGNGIYELVINPDINTYYSVPPSELVTKMDFVFRSADGSKQTNDLFINVSTEDLHVNITSPSRINVFDKNQSFQFTASSTASADLKLFLNNQQISSVTGTELTQTMTIPDAGNYWLKATVTQNTTIKRDSVYVCIRETTPIEAKPSGLQAGINYTSDQSATLVIYAPFKNNIFVTGDFNDWLPDNGYQMKKDGDYYWLTINNLIPQKEYVFQYLIDGSLKVADPYTDKVSDPDDKYISTSTYPNLISYPEGKATDRASVLQTAQTPYSWRNSSYAIPQTSKLSIYELLLRDFTTEGTYNAVQAKLDYLKQLGINTIELMPFSEFEGNDSWGYNPNFYFAPDKAYGTKNDLKALIDECHKQGFIVIQDMVLNHSYNSSPLAKMYWNSTLSRPAANNPWYNETSPNTAYSWGNDFNHESQATKDFVDRVTRYWMTEYKVDGFRFDFTKGFTNTPGDGSGYDAARIAILKRMADKIWEVNPKAIVILEHFAINSEEQELTSYGNGMLVWGNANSTFAEAAMGYNESNKSDFNWASYQKRGFTKPGLVAYMESHDEERQMFKTETYGNSFGTYNTKDLNTALTRSQLSTTFFMSLAGPKMIWQFGELGYDISIDQNGRVGKKPILWSYFDDPERKKLFDVYAAMLRLRSQFDVFTSGTETLSVNGNFKKIQLKLNDHNINLLGNFGLADQTVIPGFQHTGLWYEFFTGAELNISDVSTTILLKAGEYRLYSDKKLPEFKGPLTDSSVKLSNSDIRIFPNPATDRLQIEAPDAIQEIELISADGKILRKLQPNATRFTFELNGINRGLFFVRIKTTRQIFTEKMIKN</sequence>
<dbReference type="NCBIfam" id="TIGR04183">
    <property type="entry name" value="Por_Secre_tail"/>
    <property type="match status" value="1"/>
</dbReference>
<dbReference type="PANTHER" id="PTHR43651">
    <property type="entry name" value="1,4-ALPHA-GLUCAN-BRANCHING ENZYME"/>
    <property type="match status" value="1"/>
</dbReference>
<dbReference type="Pfam" id="PF18962">
    <property type="entry name" value="Por_Secre_tail"/>
    <property type="match status" value="1"/>
</dbReference>